<keyword evidence="2" id="KW-1185">Reference proteome</keyword>
<dbReference type="InterPro" id="IPR008969">
    <property type="entry name" value="CarboxyPept-like_regulatory"/>
</dbReference>
<dbReference type="RefSeq" id="WP_159301838.1">
    <property type="nucleotide sequence ID" value="NZ_LR733271.1"/>
</dbReference>
<evidence type="ECO:0000313" key="2">
    <source>
        <dbReference type="Proteomes" id="UP000430202"/>
    </source>
</evidence>
<proteinExistence type="predicted"/>
<dbReference type="SUPFAM" id="SSF49464">
    <property type="entry name" value="Carboxypeptidase regulatory domain-like"/>
    <property type="match status" value="1"/>
</dbReference>
<evidence type="ECO:0000313" key="1">
    <source>
        <dbReference type="EMBL" id="VXB12041.1"/>
    </source>
</evidence>
<dbReference type="AlphaFoldDB" id="A0A653N612"/>
<name>A0A653N612_9FLAO</name>
<protein>
    <recommendedName>
        <fullName evidence="3">CarboxypepD_reg-like domain-containing protein</fullName>
    </recommendedName>
</protein>
<gene>
    <name evidence="1" type="ORF">MARI151_10566</name>
</gene>
<organism evidence="1 2">
    <name type="scientific">Maribacter litoralis</name>
    <dbReference type="NCBI Taxonomy" id="2059726"/>
    <lineage>
        <taxon>Bacteria</taxon>
        <taxon>Pseudomonadati</taxon>
        <taxon>Bacteroidota</taxon>
        <taxon>Flavobacteriia</taxon>
        <taxon>Flavobacteriales</taxon>
        <taxon>Flavobacteriaceae</taxon>
        <taxon>Maribacter</taxon>
    </lineage>
</organism>
<dbReference type="EMBL" id="CABWLR010000001">
    <property type="protein sequence ID" value="VXB12041.1"/>
    <property type="molecule type" value="Genomic_DNA"/>
</dbReference>
<accession>A0A653N612</accession>
<evidence type="ECO:0008006" key="3">
    <source>
        <dbReference type="Google" id="ProtNLM"/>
    </source>
</evidence>
<reference evidence="1 2" key="1">
    <citation type="submission" date="2019-10" db="EMBL/GenBank/DDBJ databases">
        <authorList>
            <person name="Karimi E."/>
        </authorList>
    </citation>
    <scope>NUCLEOTIDE SEQUENCE [LARGE SCALE GENOMIC DNA]</scope>
    <source>
        <strain evidence="1">Maribacter sp. 151</strain>
    </source>
</reference>
<dbReference type="Proteomes" id="UP000430202">
    <property type="component" value="Unassembled WGS sequence"/>
</dbReference>
<sequence length="285" mass="33306">MKPLLLVLFLFSYIGYSQQTINAIVLDSADNSPLEFVGIYNSKDHTITNEDGRFQFSSSLDSVTIYRPGYETIKASFSNLKDTIFLEKSILELDEVVVTNQKSILQEVYESLNTNYSNEPFKEKFMLRAISKYNGEMQRIEDITGKLSIKNIFTDDSSKESKKDFVVELTNMRKVGLKFDTKHANFVFPSIKTIYNSLTTIKITKAKYYITEHKFNKGENLKIAFTQFTDSTKIKGYYILETKDSAVKEFKMEYFITVDNFLNNKWLYYKTDYKKIHVFFKKNSR</sequence>